<comment type="caution">
    <text evidence="2">The sequence shown here is derived from an EMBL/GenBank/DDBJ whole genome shotgun (WGS) entry which is preliminary data.</text>
</comment>
<keyword evidence="3" id="KW-1185">Reference proteome</keyword>
<reference evidence="3" key="1">
    <citation type="journal article" date="2019" name="Int. J. Syst. Evol. Microbiol.">
        <title>The Global Catalogue of Microorganisms (GCM) 10K type strain sequencing project: providing services to taxonomists for standard genome sequencing and annotation.</title>
        <authorList>
            <consortium name="The Broad Institute Genomics Platform"/>
            <consortium name="The Broad Institute Genome Sequencing Center for Infectious Disease"/>
            <person name="Wu L."/>
            <person name="Ma J."/>
        </authorList>
    </citation>
    <scope>NUCLEOTIDE SEQUENCE [LARGE SCALE GENOMIC DNA]</scope>
    <source>
        <strain evidence="3">NBRC 103632</strain>
    </source>
</reference>
<dbReference type="Proteomes" id="UP001157440">
    <property type="component" value="Unassembled WGS sequence"/>
</dbReference>
<evidence type="ECO:0000313" key="2">
    <source>
        <dbReference type="EMBL" id="GLS68060.1"/>
    </source>
</evidence>
<dbReference type="EMBL" id="BSPL01000002">
    <property type="protein sequence ID" value="GLS68060.1"/>
    <property type="molecule type" value="Genomic_DNA"/>
</dbReference>
<evidence type="ECO:0000256" key="1">
    <source>
        <dbReference type="SAM" id="MobiDB-lite"/>
    </source>
</evidence>
<evidence type="ECO:0000313" key="3">
    <source>
        <dbReference type="Proteomes" id="UP001157440"/>
    </source>
</evidence>
<name>A0AA37T7E4_9HYPH</name>
<feature type="region of interest" description="Disordered" evidence="1">
    <location>
        <begin position="98"/>
        <end position="121"/>
    </location>
</feature>
<sequence>MRWRLHQTVRSRAAIGLLALYALLLQAFLGYATPTEAILGTGAVLCAEHPADASGGGTVNKHIHPCCTVVQAWALALPSLEPAASAWPSAPMVRLAWRPEAELPKTGPPQCDGTARGPPEA</sequence>
<gene>
    <name evidence="2" type="ORF">GCM10007890_00710</name>
</gene>
<dbReference type="AlphaFoldDB" id="A0AA37T7E4"/>
<evidence type="ECO:0008006" key="4">
    <source>
        <dbReference type="Google" id="ProtNLM"/>
    </source>
</evidence>
<organism evidence="2 3">
    <name type="scientific">Methylobacterium tardum</name>
    <dbReference type="NCBI Taxonomy" id="374432"/>
    <lineage>
        <taxon>Bacteria</taxon>
        <taxon>Pseudomonadati</taxon>
        <taxon>Pseudomonadota</taxon>
        <taxon>Alphaproteobacteria</taxon>
        <taxon>Hyphomicrobiales</taxon>
        <taxon>Methylobacteriaceae</taxon>
        <taxon>Methylobacterium</taxon>
    </lineage>
</organism>
<dbReference type="RefSeq" id="WP_238199252.1">
    <property type="nucleotide sequence ID" value="NZ_BPQZ01000033.1"/>
</dbReference>
<protein>
    <recommendedName>
        <fullName evidence="4">DUF2946 domain-containing protein</fullName>
    </recommendedName>
</protein>
<proteinExistence type="predicted"/>
<accession>A0AA37T7E4</accession>